<gene>
    <name evidence="2" type="ORF">Tchar_01343</name>
</gene>
<dbReference type="AlphaFoldDB" id="A0A554XFB1"/>
<sequence length="215" mass="21377">MADNARMAISRNVVLPPRGGAGSPSTWVAALLLSTLALGGCDQLGIDTPAKQAQRREAEGKAIGAGCRHTQRSLEDCYAANPKASKAAIFAGWREMDEYMRENDIAPLPRSQPTPTAAEEEVIESSPTASAPAIPNNPSAAPATGGGVTNPANGAPGAGATSPANRAAAPGAPNAAAANPAAAPARAPTAASPNAAPTGSIVPPLGPVTAPDNRR</sequence>
<feature type="compositionally biased region" description="Low complexity" evidence="1">
    <location>
        <begin position="125"/>
        <end position="197"/>
    </location>
</feature>
<feature type="region of interest" description="Disordered" evidence="1">
    <location>
        <begin position="105"/>
        <end position="215"/>
    </location>
</feature>
<keyword evidence="3" id="KW-1185">Reference proteome</keyword>
<dbReference type="Proteomes" id="UP000318294">
    <property type="component" value="Unassembled WGS sequence"/>
</dbReference>
<evidence type="ECO:0000313" key="2">
    <source>
        <dbReference type="EMBL" id="TSE34474.1"/>
    </source>
</evidence>
<dbReference type="EMBL" id="VJON01000018">
    <property type="protein sequence ID" value="TSE34474.1"/>
    <property type="molecule type" value="Genomic_DNA"/>
</dbReference>
<reference evidence="2 3" key="1">
    <citation type="submission" date="2019-07" db="EMBL/GenBank/DDBJ databases">
        <title>Tepidimonas charontis SPSP-6 draft genome.</title>
        <authorList>
            <person name="Da Costa M.S."/>
            <person name="Froufe H.J.C."/>
            <person name="Egas C."/>
            <person name="Albuquerque L."/>
        </authorList>
    </citation>
    <scope>NUCLEOTIDE SEQUENCE [LARGE SCALE GENOMIC DNA]</scope>
    <source>
        <strain evidence="2 3">SPSP-6</strain>
    </source>
</reference>
<comment type="caution">
    <text evidence="2">The sequence shown here is derived from an EMBL/GenBank/DDBJ whole genome shotgun (WGS) entry which is preliminary data.</text>
</comment>
<evidence type="ECO:0000256" key="1">
    <source>
        <dbReference type="SAM" id="MobiDB-lite"/>
    </source>
</evidence>
<proteinExistence type="predicted"/>
<name>A0A554XFB1_9BURK</name>
<accession>A0A554XFB1</accession>
<organism evidence="2 3">
    <name type="scientific">Tepidimonas charontis</name>
    <dbReference type="NCBI Taxonomy" id="2267262"/>
    <lineage>
        <taxon>Bacteria</taxon>
        <taxon>Pseudomonadati</taxon>
        <taxon>Pseudomonadota</taxon>
        <taxon>Betaproteobacteria</taxon>
        <taxon>Burkholderiales</taxon>
        <taxon>Tepidimonas</taxon>
    </lineage>
</organism>
<protein>
    <submittedName>
        <fullName evidence="2">Uncharacterized protein</fullName>
    </submittedName>
</protein>
<evidence type="ECO:0000313" key="3">
    <source>
        <dbReference type="Proteomes" id="UP000318294"/>
    </source>
</evidence>